<comment type="caution">
    <text evidence="4">The sequence shown here is derived from an EMBL/GenBank/DDBJ whole genome shotgun (WGS) entry which is preliminary data.</text>
</comment>
<evidence type="ECO:0000313" key="4">
    <source>
        <dbReference type="EMBL" id="KAK9187322.1"/>
    </source>
</evidence>
<protein>
    <recommendedName>
        <fullName evidence="6">Methyltransferase-like protein 13</fullName>
    </recommendedName>
</protein>
<evidence type="ECO:0000256" key="1">
    <source>
        <dbReference type="ARBA" id="ARBA00008361"/>
    </source>
</evidence>
<dbReference type="GO" id="GO:0032259">
    <property type="term" value="P:methylation"/>
    <property type="evidence" value="ECO:0007669"/>
    <property type="project" value="UniProtKB-KW"/>
</dbReference>
<keyword evidence="2" id="KW-0489">Methyltransferase</keyword>
<dbReference type="InterPro" id="IPR051419">
    <property type="entry name" value="Lys/N-term_MeTrsfase_sf"/>
</dbReference>
<reference evidence="4 5" key="1">
    <citation type="submission" date="2024-05" db="EMBL/GenBank/DDBJ databases">
        <title>Haplotype-resolved chromosome-level genome assembly of Huyou (Citrus changshanensis).</title>
        <authorList>
            <person name="Miao C."/>
            <person name="Chen W."/>
            <person name="Wu Y."/>
            <person name="Wang L."/>
            <person name="Zhao S."/>
            <person name="Grierson D."/>
            <person name="Xu C."/>
            <person name="Chen K."/>
        </authorList>
    </citation>
    <scope>NUCLEOTIDE SEQUENCE [LARGE SCALE GENOMIC DNA]</scope>
    <source>
        <strain evidence="4">01-14</strain>
        <tissue evidence="4">Leaf</tissue>
    </source>
</reference>
<dbReference type="AlphaFoldDB" id="A0AAP0QDE7"/>
<sequence length="479" mass="53610">MALDMGMFETINPSRFITFTIPSPPLSHHDHHNDNHLLRVAVLDSPVQLSDSLAQPQVALMFVPKHREHDWIFSTESGHLQLLLSCHQFSRLILIGDEPTTEDSPDLPITTKHDSFDQKSLEDSVKPLVIALSRKFCFDKNGIYNVPLLSYEDNVVSSVVLEKCVGDFAGEMLVEDVEIESEGGECRKREFRRRLRFKRMPNLVQTEVKLVPEAAISLDSVKIGGKVRFRPHIGVLVHVYLVPMVSSCALIGSYIGERIRFGFRPKALCVGVGGGALVSFLRTQLDFEVVGVEMDEVVLRVARQYFGLEDGEFLQVSVGDAIEFLEKLARQIVGKNPDSFGACSLKDGNFLDNSDRVDNKFDVIMVDLDSGDARNGTSAPPLEFVRKDVLLAARSILSDFGIFVMNVIPPNRSFYDMLIQEFREVFQELYEIDVGNEENFVLIATGLSIVSSGSDCENAFGKKLRLLISGEYMDSIRKI</sequence>
<evidence type="ECO:0000313" key="5">
    <source>
        <dbReference type="Proteomes" id="UP001428341"/>
    </source>
</evidence>
<dbReference type="PANTHER" id="PTHR12176:SF59">
    <property type="entry name" value="METHYLTRANSFERASE DOMAIN-CONTAINING PROTEIN-RELATED"/>
    <property type="match status" value="1"/>
</dbReference>
<comment type="similarity">
    <text evidence="1">Belongs to the methyltransferase superfamily.</text>
</comment>
<dbReference type="GO" id="GO:0008168">
    <property type="term" value="F:methyltransferase activity"/>
    <property type="evidence" value="ECO:0007669"/>
    <property type="project" value="UniProtKB-KW"/>
</dbReference>
<evidence type="ECO:0008006" key="6">
    <source>
        <dbReference type="Google" id="ProtNLM"/>
    </source>
</evidence>
<evidence type="ECO:0000256" key="2">
    <source>
        <dbReference type="ARBA" id="ARBA00022603"/>
    </source>
</evidence>
<dbReference type="Gene3D" id="3.40.50.150">
    <property type="entry name" value="Vaccinia Virus protein VP39"/>
    <property type="match status" value="1"/>
</dbReference>
<proteinExistence type="inferred from homology"/>
<organism evidence="4 5">
    <name type="scientific">Citrus x changshan-huyou</name>
    <dbReference type="NCBI Taxonomy" id="2935761"/>
    <lineage>
        <taxon>Eukaryota</taxon>
        <taxon>Viridiplantae</taxon>
        <taxon>Streptophyta</taxon>
        <taxon>Embryophyta</taxon>
        <taxon>Tracheophyta</taxon>
        <taxon>Spermatophyta</taxon>
        <taxon>Magnoliopsida</taxon>
        <taxon>eudicotyledons</taxon>
        <taxon>Gunneridae</taxon>
        <taxon>Pentapetalae</taxon>
        <taxon>rosids</taxon>
        <taxon>malvids</taxon>
        <taxon>Sapindales</taxon>
        <taxon>Rutaceae</taxon>
        <taxon>Aurantioideae</taxon>
        <taxon>Citrus</taxon>
    </lineage>
</organism>
<gene>
    <name evidence="4" type="ORF">WN944_018714</name>
</gene>
<accession>A0AAP0QDE7</accession>
<keyword evidence="5" id="KW-1185">Reference proteome</keyword>
<dbReference type="Proteomes" id="UP001428341">
    <property type="component" value="Unassembled WGS sequence"/>
</dbReference>
<dbReference type="EMBL" id="JBCGBO010000007">
    <property type="protein sequence ID" value="KAK9187322.1"/>
    <property type="molecule type" value="Genomic_DNA"/>
</dbReference>
<keyword evidence="3" id="KW-0808">Transferase</keyword>
<dbReference type="InterPro" id="IPR029063">
    <property type="entry name" value="SAM-dependent_MTases_sf"/>
</dbReference>
<dbReference type="SUPFAM" id="SSF53335">
    <property type="entry name" value="S-adenosyl-L-methionine-dependent methyltransferases"/>
    <property type="match status" value="1"/>
</dbReference>
<dbReference type="PANTHER" id="PTHR12176">
    <property type="entry name" value="SAM-DEPENDENT METHYLTRANSFERASE SUPERFAMILY PROTEIN"/>
    <property type="match status" value="1"/>
</dbReference>
<name>A0AAP0QDE7_9ROSI</name>
<dbReference type="CDD" id="cd02440">
    <property type="entry name" value="AdoMet_MTases"/>
    <property type="match status" value="1"/>
</dbReference>
<evidence type="ECO:0000256" key="3">
    <source>
        <dbReference type="ARBA" id="ARBA00022679"/>
    </source>
</evidence>